<evidence type="ECO:0000256" key="4">
    <source>
        <dbReference type="ARBA" id="ARBA00013208"/>
    </source>
</evidence>
<evidence type="ECO:0000256" key="2">
    <source>
        <dbReference type="ARBA" id="ARBA00004401"/>
    </source>
</evidence>
<gene>
    <name evidence="11" type="primary">lepB</name>
    <name evidence="11" type="ORF">GS601_21980</name>
</gene>
<dbReference type="NCBIfam" id="TIGR02227">
    <property type="entry name" value="sigpep_I_bact"/>
    <property type="match status" value="1"/>
</dbReference>
<dbReference type="InterPro" id="IPR019757">
    <property type="entry name" value="Pept_S26A_signal_pept_1_Lys-AS"/>
</dbReference>
<protein>
    <recommendedName>
        <fullName evidence="4 8">Signal peptidase I</fullName>
        <ecNumber evidence="4 8">3.4.21.89</ecNumber>
    </recommendedName>
</protein>
<evidence type="ECO:0000256" key="8">
    <source>
        <dbReference type="RuleBase" id="RU003993"/>
    </source>
</evidence>
<keyword evidence="5 8" id="KW-0645">Protease</keyword>
<dbReference type="CDD" id="cd06530">
    <property type="entry name" value="S26_SPase_I"/>
    <property type="match status" value="1"/>
</dbReference>
<dbReference type="PRINTS" id="PR00727">
    <property type="entry name" value="LEADERPTASE"/>
</dbReference>
<dbReference type="InterPro" id="IPR036286">
    <property type="entry name" value="LexA/Signal_pep-like_sf"/>
</dbReference>
<accession>A0A8J7ZBJ4</accession>
<keyword evidence="8" id="KW-0472">Membrane</keyword>
<comment type="similarity">
    <text evidence="3 9">Belongs to the peptidase S26 family.</text>
</comment>
<name>A0A8J7ZBJ4_9CYAN</name>
<dbReference type="PROSITE" id="PS00761">
    <property type="entry name" value="SPASE_I_3"/>
    <property type="match status" value="1"/>
</dbReference>
<keyword evidence="6 8" id="KW-0378">Hydrolase</keyword>
<dbReference type="EC" id="3.4.21.89" evidence="4 8"/>
<dbReference type="GO" id="GO:0004252">
    <property type="term" value="F:serine-type endopeptidase activity"/>
    <property type="evidence" value="ECO:0007669"/>
    <property type="project" value="InterPro"/>
</dbReference>
<evidence type="ECO:0000256" key="7">
    <source>
        <dbReference type="PIRSR" id="PIRSR600223-1"/>
    </source>
</evidence>
<dbReference type="GO" id="GO:0006465">
    <property type="term" value="P:signal peptide processing"/>
    <property type="evidence" value="ECO:0007669"/>
    <property type="project" value="InterPro"/>
</dbReference>
<dbReference type="Pfam" id="PF10502">
    <property type="entry name" value="Peptidase_S26"/>
    <property type="match status" value="1"/>
</dbReference>
<evidence type="ECO:0000259" key="10">
    <source>
        <dbReference type="Pfam" id="PF10502"/>
    </source>
</evidence>
<dbReference type="AlphaFoldDB" id="A0A8J7ZBJ4"/>
<dbReference type="PANTHER" id="PTHR43390:SF1">
    <property type="entry name" value="CHLOROPLAST PROCESSING PEPTIDASE"/>
    <property type="match status" value="1"/>
</dbReference>
<dbReference type="InterPro" id="IPR000223">
    <property type="entry name" value="Pept_S26A_signal_pept_1"/>
</dbReference>
<feature type="active site" evidence="7">
    <location>
        <position position="101"/>
    </location>
</feature>
<keyword evidence="8" id="KW-1133">Transmembrane helix</keyword>
<dbReference type="PROSITE" id="PS00501">
    <property type="entry name" value="SPASE_I_1"/>
    <property type="match status" value="1"/>
</dbReference>
<dbReference type="Proteomes" id="UP000646053">
    <property type="component" value="Unassembled WGS sequence"/>
</dbReference>
<keyword evidence="8" id="KW-0812">Transmembrane</keyword>
<feature type="active site" evidence="7">
    <location>
        <position position="51"/>
    </location>
</feature>
<reference evidence="11" key="1">
    <citation type="submission" date="2019-12" db="EMBL/GenBank/DDBJ databases">
        <title>High-Quality draft genome sequences of three cyanobacteria isolated from the limestone walls of the Old Cathedral of Coimbra.</title>
        <authorList>
            <person name="Tiago I."/>
            <person name="Soares F."/>
            <person name="Portugal A."/>
        </authorList>
    </citation>
    <scope>NUCLEOTIDE SEQUENCE</scope>
    <source>
        <strain evidence="11">A</strain>
    </source>
</reference>
<evidence type="ECO:0000313" key="11">
    <source>
        <dbReference type="EMBL" id="NDJ19918.1"/>
    </source>
</evidence>
<evidence type="ECO:0000313" key="12">
    <source>
        <dbReference type="Proteomes" id="UP000646053"/>
    </source>
</evidence>
<dbReference type="PROSITE" id="PS00760">
    <property type="entry name" value="SPASE_I_2"/>
    <property type="match status" value="1"/>
</dbReference>
<feature type="transmembrane region" description="Helical" evidence="8">
    <location>
        <begin position="20"/>
        <end position="41"/>
    </location>
</feature>
<dbReference type="InterPro" id="IPR019756">
    <property type="entry name" value="Pept_S26A_signal_pept_1_Ser-AS"/>
</dbReference>
<comment type="catalytic activity">
    <reaction evidence="1 8">
        <text>Cleavage of hydrophobic, N-terminal signal or leader sequences from secreted and periplasmic proteins.</text>
        <dbReference type="EC" id="3.4.21.89"/>
    </reaction>
</comment>
<dbReference type="RefSeq" id="WP_162425437.1">
    <property type="nucleotide sequence ID" value="NZ_WVIE01000045.1"/>
</dbReference>
<comment type="subcellular location">
    <subcellularLocation>
        <location evidence="2">Cell membrane</location>
        <topology evidence="2">Single-pass type II membrane protein</topology>
    </subcellularLocation>
    <subcellularLocation>
        <location evidence="9">Membrane</location>
        <topology evidence="9">Single-pass type II membrane protein</topology>
    </subcellularLocation>
</comment>
<feature type="domain" description="Peptidase S26" evidence="10">
    <location>
        <begin position="21"/>
        <end position="181"/>
    </location>
</feature>
<dbReference type="GO" id="GO:0005886">
    <property type="term" value="C:plasma membrane"/>
    <property type="evidence" value="ECO:0007669"/>
    <property type="project" value="UniProtKB-SubCell"/>
</dbReference>
<sequence>MTPEPATKPSTSPSPNWKLWWENIQILVAALILALIVRAYVAEPRFIPSDSMIPTLRIGDRLVVEKLSYRFRNPELGEIIVFDPPPQLQDQGYSKDQAFIKRVIGRPGQTVEVKDGEVLVNNRSLEEPYIAQPPKYRMPPVQVPENSFFVMGDNRNNSNDSHVWGFLPKEYIVGRALFRFFPFNRIGGV</sequence>
<evidence type="ECO:0000256" key="3">
    <source>
        <dbReference type="ARBA" id="ARBA00009370"/>
    </source>
</evidence>
<proteinExistence type="inferred from homology"/>
<evidence type="ECO:0000256" key="6">
    <source>
        <dbReference type="ARBA" id="ARBA00022801"/>
    </source>
</evidence>
<dbReference type="InterPro" id="IPR019758">
    <property type="entry name" value="Pept_S26A_signal_pept_1_CS"/>
</dbReference>
<evidence type="ECO:0000256" key="1">
    <source>
        <dbReference type="ARBA" id="ARBA00000677"/>
    </source>
</evidence>
<organism evidence="11 12">
    <name type="scientific">Myxacorys almedinensis A</name>
    <dbReference type="NCBI Taxonomy" id="2690445"/>
    <lineage>
        <taxon>Bacteria</taxon>
        <taxon>Bacillati</taxon>
        <taxon>Cyanobacteriota</taxon>
        <taxon>Cyanophyceae</taxon>
        <taxon>Leptolyngbyales</taxon>
        <taxon>Leptolyngbyaceae</taxon>
        <taxon>Myxacorys</taxon>
        <taxon>Myxacorys almedinensis</taxon>
    </lineage>
</organism>
<dbReference type="Gene3D" id="2.10.109.10">
    <property type="entry name" value="Umud Fragment, subunit A"/>
    <property type="match status" value="1"/>
</dbReference>
<evidence type="ECO:0000256" key="9">
    <source>
        <dbReference type="RuleBase" id="RU362042"/>
    </source>
</evidence>
<evidence type="ECO:0000256" key="5">
    <source>
        <dbReference type="ARBA" id="ARBA00022670"/>
    </source>
</evidence>
<dbReference type="PANTHER" id="PTHR43390">
    <property type="entry name" value="SIGNAL PEPTIDASE I"/>
    <property type="match status" value="1"/>
</dbReference>
<dbReference type="SUPFAM" id="SSF51306">
    <property type="entry name" value="LexA/Signal peptidase"/>
    <property type="match status" value="1"/>
</dbReference>
<keyword evidence="12" id="KW-1185">Reference proteome</keyword>
<comment type="caution">
    <text evidence="11">The sequence shown here is derived from an EMBL/GenBank/DDBJ whole genome shotgun (WGS) entry which is preliminary data.</text>
</comment>
<dbReference type="EMBL" id="WVIE01000045">
    <property type="protein sequence ID" value="NDJ19918.1"/>
    <property type="molecule type" value="Genomic_DNA"/>
</dbReference>
<dbReference type="GO" id="GO:0009003">
    <property type="term" value="F:signal peptidase activity"/>
    <property type="evidence" value="ECO:0007669"/>
    <property type="project" value="UniProtKB-EC"/>
</dbReference>
<dbReference type="InterPro" id="IPR019533">
    <property type="entry name" value="Peptidase_S26"/>
</dbReference>